<comment type="caution">
    <text evidence="8">The sequence shown here is derived from an EMBL/GenBank/DDBJ whole genome shotgun (WGS) entry which is preliminary data.</text>
</comment>
<protein>
    <recommendedName>
        <fullName evidence="7">HAT C-terminal dimerisation domain-containing protein</fullName>
    </recommendedName>
</protein>
<dbReference type="GO" id="GO:0046983">
    <property type="term" value="F:protein dimerization activity"/>
    <property type="evidence" value="ECO:0007669"/>
    <property type="project" value="InterPro"/>
</dbReference>
<keyword evidence="4" id="KW-0862">Zinc</keyword>
<dbReference type="PANTHER" id="PTHR46481">
    <property type="entry name" value="ZINC FINGER BED DOMAIN-CONTAINING PROTEIN 4"/>
    <property type="match status" value="1"/>
</dbReference>
<evidence type="ECO:0000256" key="6">
    <source>
        <dbReference type="SAM" id="MobiDB-lite"/>
    </source>
</evidence>
<comment type="subcellular location">
    <subcellularLocation>
        <location evidence="1">Nucleus</location>
    </subcellularLocation>
</comment>
<gene>
    <name evidence="8" type="ORF">CHRIB12_LOCUS12849</name>
</gene>
<dbReference type="InterPro" id="IPR008906">
    <property type="entry name" value="HATC_C_dom"/>
</dbReference>
<keyword evidence="3" id="KW-0863">Zinc-finger</keyword>
<organism evidence="8 9">
    <name type="scientific">Rhizophagus irregularis</name>
    <dbReference type="NCBI Taxonomy" id="588596"/>
    <lineage>
        <taxon>Eukaryota</taxon>
        <taxon>Fungi</taxon>
        <taxon>Fungi incertae sedis</taxon>
        <taxon>Mucoromycota</taxon>
        <taxon>Glomeromycotina</taxon>
        <taxon>Glomeromycetes</taxon>
        <taxon>Glomerales</taxon>
        <taxon>Glomeraceae</taxon>
        <taxon>Rhizophagus</taxon>
    </lineage>
</organism>
<dbReference type="OrthoDB" id="2432695at2759"/>
<evidence type="ECO:0000259" key="7">
    <source>
        <dbReference type="Pfam" id="PF05699"/>
    </source>
</evidence>
<evidence type="ECO:0000256" key="4">
    <source>
        <dbReference type="ARBA" id="ARBA00022833"/>
    </source>
</evidence>
<dbReference type="GO" id="GO:0005634">
    <property type="term" value="C:nucleus"/>
    <property type="evidence" value="ECO:0007669"/>
    <property type="project" value="UniProtKB-SubCell"/>
</dbReference>
<dbReference type="GO" id="GO:0008270">
    <property type="term" value="F:zinc ion binding"/>
    <property type="evidence" value="ECO:0007669"/>
    <property type="project" value="UniProtKB-KW"/>
</dbReference>
<dbReference type="Pfam" id="PF05699">
    <property type="entry name" value="Dimer_Tnp_hAT"/>
    <property type="match status" value="1"/>
</dbReference>
<evidence type="ECO:0000313" key="9">
    <source>
        <dbReference type="Proteomes" id="UP000684084"/>
    </source>
</evidence>
<keyword evidence="2" id="KW-0479">Metal-binding</keyword>
<reference evidence="8" key="1">
    <citation type="submission" date="2020-05" db="EMBL/GenBank/DDBJ databases">
        <authorList>
            <person name="Rincon C."/>
            <person name="Sanders R I."/>
            <person name="Robbins C."/>
            <person name="Chaturvedi A."/>
        </authorList>
    </citation>
    <scope>NUCLEOTIDE SEQUENCE</scope>
    <source>
        <strain evidence="8">CHB12</strain>
    </source>
</reference>
<proteinExistence type="predicted"/>
<feature type="compositionally biased region" description="Low complexity" evidence="6">
    <location>
        <begin position="28"/>
        <end position="54"/>
    </location>
</feature>
<evidence type="ECO:0000313" key="8">
    <source>
        <dbReference type="EMBL" id="CAB5370907.1"/>
    </source>
</evidence>
<feature type="region of interest" description="Disordered" evidence="6">
    <location>
        <begin position="417"/>
        <end position="436"/>
    </location>
</feature>
<dbReference type="Proteomes" id="UP000684084">
    <property type="component" value="Unassembled WGS sequence"/>
</dbReference>
<feature type="region of interest" description="Disordered" evidence="6">
    <location>
        <begin position="1"/>
        <end position="68"/>
    </location>
</feature>
<name>A0A916E9F1_9GLOM</name>
<keyword evidence="5" id="KW-0539">Nucleus</keyword>
<evidence type="ECO:0000256" key="1">
    <source>
        <dbReference type="ARBA" id="ARBA00004123"/>
    </source>
</evidence>
<evidence type="ECO:0000256" key="5">
    <source>
        <dbReference type="ARBA" id="ARBA00023242"/>
    </source>
</evidence>
<feature type="domain" description="HAT C-terminal dimerisation" evidence="7">
    <location>
        <begin position="480"/>
        <end position="560"/>
    </location>
</feature>
<dbReference type="EMBL" id="CAGKOT010000028">
    <property type="protein sequence ID" value="CAB5370907.1"/>
    <property type="molecule type" value="Genomic_DNA"/>
</dbReference>
<dbReference type="InterPro" id="IPR052035">
    <property type="entry name" value="ZnF_BED_domain_contain"/>
</dbReference>
<dbReference type="AlphaFoldDB" id="A0A916E9F1"/>
<sequence length="570" mass="64978">MSYSQDSGEMNEINEYQQDEESQETGETSSFFTRSRASSISDISGESASLSSITSKKRRYNGPGPGGSSKKSFIWKYFSEGANPISPGKVMTCNLNNSEGQPCQRTYAAFGSTSNAIQHLASVHGIVEQGKIHIKAVKSGVIDQMIKNQNKNKWTESQQIVADRKLAKWILNSTSPLDTVNNIYLNEFLAYLNPHYNLPNDKNLKLLIYQAYGWTEESMKELLSSSAKDNNVKKDGRRLKSINLTEEEWTFMEELVDLLGLFEEATTFLSGSTYATLSLMHPTISTIKSIFEDDLITNAEGDETDDFSNTITILDNDDDEEDKQEFLEQPEDDDDYVLDPTTRTRVRINQAVNMEDIIEKVKEIILQALHKYWNIPSDIALKAAFLDPRFKDLTFARNKKDRIIRLIQDELNQVGNLLSEDNPNDDDQGINETEVTERRGESPVINVLIGGSRRNPRKEKNTLFNRIFSKSSNTNAFENELNQYVNIKCANSDIDPYEWWAEKKQIFPLLSDLARKYLHIPATSVPSERLFSDTGNHVSVRRTRLDPNFLRTMVFLKRNMKAMDIFPPDE</sequence>
<dbReference type="PANTHER" id="PTHR46481:SF10">
    <property type="entry name" value="ZINC FINGER BED DOMAIN-CONTAINING PROTEIN 39"/>
    <property type="match status" value="1"/>
</dbReference>
<accession>A0A916E9F1</accession>
<evidence type="ECO:0000256" key="3">
    <source>
        <dbReference type="ARBA" id="ARBA00022771"/>
    </source>
</evidence>
<evidence type="ECO:0000256" key="2">
    <source>
        <dbReference type="ARBA" id="ARBA00022723"/>
    </source>
</evidence>